<name>A0A7I7RZP7_9MYCO</name>
<dbReference type="InterPro" id="IPR029000">
    <property type="entry name" value="Cyclophilin-like_dom_sf"/>
</dbReference>
<sequence length="297" mass="33289">MIDIPDGSRLSFGGEEFVFVELTEHMSLSGALRIQAITEALAELGIDGIIDICPSNASYMVRIDPDRCDPRSLREPLVDLHRRFVDTTDVVLSTEILEVPIFYDDPWTTETAMRFRDRHQSRSENDLEYITRINGFDSTDEFVTAHCGNPFIVTFMCFVPGNAESMQLVPDAMQLQAPKYVRPRTDTPERALGHGGAFATIYPARGAGGYQLIGRAATPVFDLSRRLPDFTDDPVLAKAGMIVKYRRIHHDEYDAIRDEVGIGAYRYRRAPVQFGLAGFFADPLSYNASLLRELADA</sequence>
<dbReference type="AlphaFoldDB" id="A0A7I7RZP7"/>
<dbReference type="EMBL" id="AP022593">
    <property type="protein sequence ID" value="BBY50118.1"/>
    <property type="molecule type" value="Genomic_DNA"/>
</dbReference>
<reference evidence="5 6" key="1">
    <citation type="journal article" date="2019" name="Emerg. Microbes Infect.">
        <title>Comprehensive subspecies identification of 175 nontuberculous mycobacteria species based on 7547 genomic profiles.</title>
        <authorList>
            <person name="Matsumoto Y."/>
            <person name="Kinjo T."/>
            <person name="Motooka D."/>
            <person name="Nabeya D."/>
            <person name="Jung N."/>
            <person name="Uechi K."/>
            <person name="Horii T."/>
            <person name="Iida T."/>
            <person name="Fujita J."/>
            <person name="Nakamura S."/>
        </authorList>
    </citation>
    <scope>NUCLEOTIDE SEQUENCE [LARGE SCALE GENOMIC DNA]</scope>
    <source>
        <strain evidence="5 6">JCM 18538</strain>
    </source>
</reference>
<dbReference type="InterPro" id="IPR003833">
    <property type="entry name" value="CT_C_D"/>
</dbReference>
<dbReference type="KEGG" id="marz:MARA_35860"/>
<keyword evidence="3" id="KW-0067">ATP-binding</keyword>
<feature type="domain" description="Carboxyltransferase" evidence="4">
    <location>
        <begin position="8"/>
        <end position="237"/>
    </location>
</feature>
<keyword evidence="2 5" id="KW-0378">Hydrolase</keyword>
<geneLocation type="plasmid" evidence="6">
    <name>pjcm18538 dna</name>
</geneLocation>
<dbReference type="PANTHER" id="PTHR34698:SF2">
    <property type="entry name" value="5-OXOPROLINASE SUBUNIT B"/>
    <property type="match status" value="1"/>
</dbReference>
<dbReference type="Proteomes" id="UP000467428">
    <property type="component" value="Chromosome"/>
</dbReference>
<evidence type="ECO:0000313" key="5">
    <source>
        <dbReference type="EMBL" id="BBY50118.1"/>
    </source>
</evidence>
<evidence type="ECO:0000256" key="2">
    <source>
        <dbReference type="ARBA" id="ARBA00022801"/>
    </source>
</evidence>
<dbReference type="GO" id="GO:0016787">
    <property type="term" value="F:hydrolase activity"/>
    <property type="evidence" value="ECO:0007669"/>
    <property type="project" value="UniProtKB-KW"/>
</dbReference>
<dbReference type="SMART" id="SM00796">
    <property type="entry name" value="AHS1"/>
    <property type="match status" value="1"/>
</dbReference>
<evidence type="ECO:0000313" key="6">
    <source>
        <dbReference type="Proteomes" id="UP000467428"/>
    </source>
</evidence>
<evidence type="ECO:0000259" key="4">
    <source>
        <dbReference type="SMART" id="SM00796"/>
    </source>
</evidence>
<dbReference type="Gene3D" id="3.30.1360.40">
    <property type="match status" value="1"/>
</dbReference>
<evidence type="ECO:0000256" key="1">
    <source>
        <dbReference type="ARBA" id="ARBA00022741"/>
    </source>
</evidence>
<organism evidence="5 6">
    <name type="scientific">Mycolicibacterium arabiense</name>
    <dbReference type="NCBI Taxonomy" id="1286181"/>
    <lineage>
        <taxon>Bacteria</taxon>
        <taxon>Bacillati</taxon>
        <taxon>Actinomycetota</taxon>
        <taxon>Actinomycetes</taxon>
        <taxon>Mycobacteriales</taxon>
        <taxon>Mycobacteriaceae</taxon>
        <taxon>Mycolicibacterium</taxon>
    </lineage>
</organism>
<dbReference type="Pfam" id="PF02682">
    <property type="entry name" value="CT_C_D"/>
    <property type="match status" value="1"/>
</dbReference>
<dbReference type="PANTHER" id="PTHR34698">
    <property type="entry name" value="5-OXOPROLINASE SUBUNIT B"/>
    <property type="match status" value="1"/>
</dbReference>
<protein>
    <submittedName>
        <fullName evidence="5">Allophanate hydrolase</fullName>
    </submittedName>
</protein>
<accession>A0A7I7RZP7</accession>
<evidence type="ECO:0000256" key="3">
    <source>
        <dbReference type="ARBA" id="ARBA00022840"/>
    </source>
</evidence>
<dbReference type="RefSeq" id="WP_163919643.1">
    <property type="nucleotide sequence ID" value="NZ_AP022593.1"/>
</dbReference>
<dbReference type="Gene3D" id="2.40.100.10">
    <property type="entry name" value="Cyclophilin-like"/>
    <property type="match status" value="1"/>
</dbReference>
<gene>
    <name evidence="5" type="ORF">MARA_35860</name>
</gene>
<keyword evidence="1" id="KW-0547">Nucleotide-binding</keyword>
<dbReference type="GO" id="GO:0005524">
    <property type="term" value="F:ATP binding"/>
    <property type="evidence" value="ECO:0007669"/>
    <property type="project" value="UniProtKB-KW"/>
</dbReference>
<proteinExistence type="predicted"/>
<keyword evidence="6" id="KW-1185">Reference proteome</keyword>
<dbReference type="SUPFAM" id="SSF160467">
    <property type="entry name" value="PH0987 N-terminal domain-like"/>
    <property type="match status" value="1"/>
</dbReference>
<dbReference type="SUPFAM" id="SSF50891">
    <property type="entry name" value="Cyclophilin-like"/>
    <property type="match status" value="1"/>
</dbReference>
<dbReference type="InterPro" id="IPR010016">
    <property type="entry name" value="PxpB"/>
</dbReference>